<evidence type="ECO:0000256" key="1">
    <source>
        <dbReference type="ARBA" id="ARBA00004903"/>
    </source>
</evidence>
<evidence type="ECO:0000256" key="4">
    <source>
        <dbReference type="ARBA" id="ARBA00022563"/>
    </source>
</evidence>
<evidence type="ECO:0000256" key="2">
    <source>
        <dbReference type="ARBA" id="ARBA00009539"/>
    </source>
</evidence>
<dbReference type="PRINTS" id="PR00070">
    <property type="entry name" value="DHFR"/>
</dbReference>
<protein>
    <recommendedName>
        <fullName evidence="3">dihydrofolate reductase</fullName>
        <ecNumber evidence="3">1.5.1.3</ecNumber>
    </recommendedName>
</protein>
<keyword evidence="4" id="KW-0554">One-carbon metabolism</keyword>
<dbReference type="Proteomes" id="UP000176867">
    <property type="component" value="Unassembled WGS sequence"/>
</dbReference>
<dbReference type="EMBL" id="MFMU01000021">
    <property type="protein sequence ID" value="OGG92747.1"/>
    <property type="molecule type" value="Genomic_DNA"/>
</dbReference>
<reference evidence="9 10" key="1">
    <citation type="journal article" date="2016" name="Nat. Commun.">
        <title>Thousands of microbial genomes shed light on interconnected biogeochemical processes in an aquifer system.</title>
        <authorList>
            <person name="Anantharaman K."/>
            <person name="Brown C.T."/>
            <person name="Hug L.A."/>
            <person name="Sharon I."/>
            <person name="Castelle C.J."/>
            <person name="Probst A.J."/>
            <person name="Thomas B.C."/>
            <person name="Singh A."/>
            <person name="Wilkins M.J."/>
            <person name="Karaoz U."/>
            <person name="Brodie E.L."/>
            <person name="Williams K.H."/>
            <person name="Hubbard S.S."/>
            <person name="Banfield J.F."/>
        </authorList>
    </citation>
    <scope>NUCLEOTIDE SEQUENCE [LARGE SCALE GENOMIC DNA]</scope>
</reference>
<dbReference type="PANTHER" id="PTHR48069:SF3">
    <property type="entry name" value="DIHYDROFOLATE REDUCTASE"/>
    <property type="match status" value="1"/>
</dbReference>
<dbReference type="Pfam" id="PF00186">
    <property type="entry name" value="DHFR_1"/>
    <property type="match status" value="1"/>
</dbReference>
<feature type="domain" description="DHFR" evidence="8">
    <location>
        <begin position="1"/>
        <end position="165"/>
    </location>
</feature>
<dbReference type="GO" id="GO:0046654">
    <property type="term" value="P:tetrahydrofolate biosynthetic process"/>
    <property type="evidence" value="ECO:0007669"/>
    <property type="project" value="UniProtKB-UniPathway"/>
</dbReference>
<comment type="similarity">
    <text evidence="2 7">Belongs to the dihydrofolate reductase family.</text>
</comment>
<dbReference type="GO" id="GO:0005829">
    <property type="term" value="C:cytosol"/>
    <property type="evidence" value="ECO:0007669"/>
    <property type="project" value="TreeGrafter"/>
</dbReference>
<organism evidence="9 10">
    <name type="scientific">Candidatus Kaiserbacteria bacterium RIFOXYD1_FULL_47_14</name>
    <dbReference type="NCBI Taxonomy" id="1798533"/>
    <lineage>
        <taxon>Bacteria</taxon>
        <taxon>Candidatus Kaiseribacteriota</taxon>
    </lineage>
</organism>
<dbReference type="GO" id="GO:0046655">
    <property type="term" value="P:folic acid metabolic process"/>
    <property type="evidence" value="ECO:0007669"/>
    <property type="project" value="TreeGrafter"/>
</dbReference>
<evidence type="ECO:0000259" key="8">
    <source>
        <dbReference type="PROSITE" id="PS51330"/>
    </source>
</evidence>
<keyword evidence="6" id="KW-0560">Oxidoreductase</keyword>
<comment type="pathway">
    <text evidence="1">Cofactor biosynthesis; tetrahydrofolate biosynthesis; 5,6,7,8-tetrahydrofolate from 7,8-dihydrofolate: step 1/1.</text>
</comment>
<dbReference type="InterPro" id="IPR017925">
    <property type="entry name" value="DHFR_CS"/>
</dbReference>
<dbReference type="GO" id="GO:0006730">
    <property type="term" value="P:one-carbon metabolic process"/>
    <property type="evidence" value="ECO:0007669"/>
    <property type="project" value="UniProtKB-KW"/>
</dbReference>
<sequence>MTDENRVIGNNGKLPWRLPSDLARFKENTQQTGVMIMGHNTYASILERNNKPLQGRKHIVLTRNKFLSSQYASVTFARSVEKALMEVTLSGGRAFVIGGGEIYRIFLQLPEVKRLYITTVYAPELSGDAYFPDIDMRYWKLIFGSTICQWDTKDEYETSHEMYLHLAQ</sequence>
<dbReference type="AlphaFoldDB" id="A0A1F6G3R9"/>
<accession>A0A1F6G3R9</accession>
<dbReference type="Gene3D" id="3.40.430.10">
    <property type="entry name" value="Dihydrofolate Reductase, subunit A"/>
    <property type="match status" value="1"/>
</dbReference>
<evidence type="ECO:0000256" key="5">
    <source>
        <dbReference type="ARBA" id="ARBA00022857"/>
    </source>
</evidence>
<evidence type="ECO:0000256" key="6">
    <source>
        <dbReference type="ARBA" id="ARBA00023002"/>
    </source>
</evidence>
<dbReference type="InterPro" id="IPR001796">
    <property type="entry name" value="DHFR_dom"/>
</dbReference>
<evidence type="ECO:0000313" key="10">
    <source>
        <dbReference type="Proteomes" id="UP000176867"/>
    </source>
</evidence>
<evidence type="ECO:0000256" key="7">
    <source>
        <dbReference type="RuleBase" id="RU004474"/>
    </source>
</evidence>
<dbReference type="PANTHER" id="PTHR48069">
    <property type="entry name" value="DIHYDROFOLATE REDUCTASE"/>
    <property type="match status" value="1"/>
</dbReference>
<dbReference type="InterPro" id="IPR012259">
    <property type="entry name" value="DHFR"/>
</dbReference>
<evidence type="ECO:0000313" key="9">
    <source>
        <dbReference type="EMBL" id="OGG92747.1"/>
    </source>
</evidence>
<dbReference type="STRING" id="1798533.A2609_01375"/>
<dbReference type="UniPathway" id="UPA00077">
    <property type="reaction ID" value="UER00158"/>
</dbReference>
<gene>
    <name evidence="9" type="ORF">A2609_01375</name>
</gene>
<proteinExistence type="inferred from homology"/>
<comment type="caution">
    <text evidence="9">The sequence shown here is derived from an EMBL/GenBank/DDBJ whole genome shotgun (WGS) entry which is preliminary data.</text>
</comment>
<dbReference type="GO" id="GO:0004146">
    <property type="term" value="F:dihydrofolate reductase activity"/>
    <property type="evidence" value="ECO:0007669"/>
    <property type="project" value="UniProtKB-EC"/>
</dbReference>
<dbReference type="GO" id="GO:0050661">
    <property type="term" value="F:NADP binding"/>
    <property type="evidence" value="ECO:0007669"/>
    <property type="project" value="InterPro"/>
</dbReference>
<dbReference type="InterPro" id="IPR024072">
    <property type="entry name" value="DHFR-like_dom_sf"/>
</dbReference>
<dbReference type="CDD" id="cd00209">
    <property type="entry name" value="DHFR"/>
    <property type="match status" value="1"/>
</dbReference>
<dbReference type="PROSITE" id="PS00075">
    <property type="entry name" value="DHFR_1"/>
    <property type="match status" value="1"/>
</dbReference>
<evidence type="ECO:0000256" key="3">
    <source>
        <dbReference type="ARBA" id="ARBA00012856"/>
    </source>
</evidence>
<keyword evidence="5" id="KW-0521">NADP</keyword>
<dbReference type="GO" id="GO:0046452">
    <property type="term" value="P:dihydrofolate metabolic process"/>
    <property type="evidence" value="ECO:0007669"/>
    <property type="project" value="TreeGrafter"/>
</dbReference>
<dbReference type="SUPFAM" id="SSF53597">
    <property type="entry name" value="Dihydrofolate reductase-like"/>
    <property type="match status" value="1"/>
</dbReference>
<dbReference type="PROSITE" id="PS51330">
    <property type="entry name" value="DHFR_2"/>
    <property type="match status" value="1"/>
</dbReference>
<dbReference type="EC" id="1.5.1.3" evidence="3"/>
<name>A0A1F6G3R9_9BACT</name>